<organism evidence="1 2">
    <name type="scientific">Ramlibacter rhizophilus</name>
    <dbReference type="NCBI Taxonomy" id="1781167"/>
    <lineage>
        <taxon>Bacteria</taxon>
        <taxon>Pseudomonadati</taxon>
        <taxon>Pseudomonadota</taxon>
        <taxon>Betaproteobacteria</taxon>
        <taxon>Burkholderiales</taxon>
        <taxon>Comamonadaceae</taxon>
        <taxon>Ramlibacter</taxon>
    </lineage>
</organism>
<reference evidence="1 2" key="1">
    <citation type="submission" date="2019-03" db="EMBL/GenBank/DDBJ databases">
        <title>Ramlibacter rhizophilus CCTCC AB2015357, whole genome shotgun sequence.</title>
        <authorList>
            <person name="Zhang X."/>
            <person name="Feng G."/>
            <person name="Zhu H."/>
        </authorList>
    </citation>
    <scope>NUCLEOTIDE SEQUENCE [LARGE SCALE GENOMIC DNA]</scope>
    <source>
        <strain evidence="1 2">CCTCC AB2015357</strain>
    </source>
</reference>
<dbReference type="RefSeq" id="WP_135283864.1">
    <property type="nucleotide sequence ID" value="NZ_SMLL01000001.1"/>
</dbReference>
<dbReference type="OrthoDB" id="9806505at2"/>
<evidence type="ECO:0000313" key="1">
    <source>
        <dbReference type="EMBL" id="TFZ04981.1"/>
    </source>
</evidence>
<proteinExistence type="predicted"/>
<dbReference type="AlphaFoldDB" id="A0A4Z0C186"/>
<dbReference type="Gene3D" id="3.40.50.360">
    <property type="match status" value="1"/>
</dbReference>
<comment type="caution">
    <text evidence="1">The sequence shown here is derived from an EMBL/GenBank/DDBJ whole genome shotgun (WGS) entry which is preliminary data.</text>
</comment>
<protein>
    <submittedName>
        <fullName evidence="1">Flavodoxin</fullName>
    </submittedName>
</protein>
<accession>A0A4Z0C186</accession>
<gene>
    <name evidence="1" type="ORF">EZ242_04335</name>
</gene>
<dbReference type="Proteomes" id="UP000297564">
    <property type="component" value="Unassembled WGS sequence"/>
</dbReference>
<dbReference type="InterPro" id="IPR029039">
    <property type="entry name" value="Flavoprotein-like_sf"/>
</dbReference>
<evidence type="ECO:0000313" key="2">
    <source>
        <dbReference type="Proteomes" id="UP000297564"/>
    </source>
</evidence>
<dbReference type="SUPFAM" id="SSF52218">
    <property type="entry name" value="Flavoproteins"/>
    <property type="match status" value="1"/>
</dbReference>
<name>A0A4Z0C186_9BURK</name>
<dbReference type="EMBL" id="SMLL01000001">
    <property type="protein sequence ID" value="TFZ04981.1"/>
    <property type="molecule type" value="Genomic_DNA"/>
</dbReference>
<sequence>MDSVLVVVYSMTGTSRLLAERLCSQQGWPMGLLTDRHPRRGPGGMLRCVLDSLLQRCPAVRYDGPPPEDFHTVILIAPIWVYRLAAPMRSFIAEHRDGLHRAAVMVTMGSGGALNAFQEVERRLHRAPVLTCAFKAADVLAGHSDALALDFAATLRGTPSGPWGPLRSEALHAAGH</sequence>
<keyword evidence="2" id="KW-1185">Reference proteome</keyword>